<evidence type="ECO:0000313" key="4">
    <source>
        <dbReference type="EMBL" id="MCC2615363.1"/>
    </source>
</evidence>
<evidence type="ECO:0000259" key="3">
    <source>
        <dbReference type="Pfam" id="PF17783"/>
    </source>
</evidence>
<evidence type="ECO:0000259" key="2">
    <source>
        <dbReference type="Pfam" id="PF13509"/>
    </source>
</evidence>
<dbReference type="PIRSF" id="PIRSF012524">
    <property type="entry name" value="YitL_S1"/>
    <property type="match status" value="1"/>
</dbReference>
<feature type="domain" description="Conserved virulence factor B first S1" evidence="2">
    <location>
        <begin position="4"/>
        <end position="63"/>
    </location>
</feature>
<dbReference type="InterPro" id="IPR039566">
    <property type="entry name" value="CvfB_S1_st"/>
</dbReference>
<dbReference type="Proteomes" id="UP001520878">
    <property type="component" value="Unassembled WGS sequence"/>
</dbReference>
<dbReference type="RefSeq" id="WP_229157268.1">
    <property type="nucleotide sequence ID" value="NZ_JAJEWP010000001.1"/>
</dbReference>
<dbReference type="Gene3D" id="2.40.50.140">
    <property type="entry name" value="Nucleic acid-binding proteins"/>
    <property type="match status" value="1"/>
</dbReference>
<dbReference type="InterPro" id="IPR012340">
    <property type="entry name" value="NA-bd_OB-fold"/>
</dbReference>
<gene>
    <name evidence="4" type="ORF">LJ739_03815</name>
</gene>
<dbReference type="InterPro" id="IPR014464">
    <property type="entry name" value="CvfB_fam"/>
</dbReference>
<protein>
    <submittedName>
        <fullName evidence="4">GntR family transcriptional regulator</fullName>
    </submittedName>
</protein>
<dbReference type="Pfam" id="PF13509">
    <property type="entry name" value="S1_2"/>
    <property type="match status" value="1"/>
</dbReference>
<name>A0ABS8G4J6_9ALTE</name>
<reference evidence="4 5" key="1">
    <citation type="submission" date="2021-10" db="EMBL/GenBank/DDBJ databases">
        <title>Draft genome of Aestuariibacter halophilus JC2043.</title>
        <authorList>
            <person name="Emsley S.A."/>
            <person name="Pfannmuller K.M."/>
            <person name="Ushijima B."/>
            <person name="Saw J.H."/>
            <person name="Videau P."/>
        </authorList>
    </citation>
    <scope>NUCLEOTIDE SEQUENCE [LARGE SCALE GENOMIC DNA]</scope>
    <source>
        <strain evidence="4 5">JC2043</strain>
    </source>
</reference>
<proteinExistence type="inferred from homology"/>
<dbReference type="PANTHER" id="PTHR37296:SF1">
    <property type="entry name" value="CONSERVED VIRULENCE FACTOR B"/>
    <property type="match status" value="1"/>
</dbReference>
<comment type="similarity">
    <text evidence="1">Belongs to the CvfB family.</text>
</comment>
<evidence type="ECO:0000313" key="5">
    <source>
        <dbReference type="Proteomes" id="UP001520878"/>
    </source>
</evidence>
<dbReference type="Gene3D" id="1.10.10.10">
    <property type="entry name" value="Winged helix-like DNA-binding domain superfamily/Winged helix DNA-binding domain"/>
    <property type="match status" value="1"/>
</dbReference>
<dbReference type="EMBL" id="JAJEWP010000001">
    <property type="protein sequence ID" value="MCC2615363.1"/>
    <property type="molecule type" value="Genomic_DNA"/>
</dbReference>
<feature type="domain" description="Conserved virulence factor B-like winged helix" evidence="3">
    <location>
        <begin position="218"/>
        <end position="275"/>
    </location>
</feature>
<keyword evidence="5" id="KW-1185">Reference proteome</keyword>
<dbReference type="InterPro" id="IPR040764">
    <property type="entry name" value="CvfB_WH"/>
</dbReference>
<evidence type="ECO:0000256" key="1">
    <source>
        <dbReference type="PIRNR" id="PIRNR012524"/>
    </source>
</evidence>
<dbReference type="PANTHER" id="PTHR37296">
    <property type="entry name" value="CONSERVED VIRULENCE FACTOR B"/>
    <property type="match status" value="1"/>
</dbReference>
<dbReference type="Pfam" id="PF17783">
    <property type="entry name" value="WHD_CvfB"/>
    <property type="match status" value="1"/>
</dbReference>
<organism evidence="4 5">
    <name type="scientific">Fluctibacter halophilus</name>
    <dbReference type="NCBI Taxonomy" id="226011"/>
    <lineage>
        <taxon>Bacteria</taxon>
        <taxon>Pseudomonadati</taxon>
        <taxon>Pseudomonadota</taxon>
        <taxon>Gammaproteobacteria</taxon>
        <taxon>Alteromonadales</taxon>
        <taxon>Alteromonadaceae</taxon>
        <taxon>Fluctibacter</taxon>
    </lineage>
</organism>
<sequence length="278" mass="31028">MLHIGKINTLRAIDALPFGFYLQGDDPEWVLLPRDAAPASLAIGDSLDVLVYHDKEGQLVATQASPTALRDQCALMTVKHISDAGAFVEWLDDKDLLVPHKEQDKPLQQGLAYMVYVTLDAQRERLIGSTRLHRFLSEKGQDFSPRQAVTLTAVARTDLGMKVIINDTHLGLLFKDELIKPLSVGERCDGFIKRIRDDGKIDVSLQLHDEQARQDLGEAIIDDLRAHGGISTLTDKSAPNDILQRFGVSKGAYKKALGNLYKQQRIRLEKDRITLIEP</sequence>
<comment type="caution">
    <text evidence="4">The sequence shown here is derived from an EMBL/GenBank/DDBJ whole genome shotgun (WGS) entry which is preliminary data.</text>
</comment>
<accession>A0ABS8G4J6</accession>
<dbReference type="InterPro" id="IPR036388">
    <property type="entry name" value="WH-like_DNA-bd_sf"/>
</dbReference>